<evidence type="ECO:0000313" key="23">
    <source>
        <dbReference type="Proteomes" id="UP000002281"/>
    </source>
</evidence>
<evidence type="ECO:0000259" key="21">
    <source>
        <dbReference type="PROSITE" id="PS50004"/>
    </source>
</evidence>
<reference evidence="22" key="3">
    <citation type="submission" date="2025-09" db="UniProtKB">
        <authorList>
            <consortium name="Ensembl"/>
        </authorList>
    </citation>
    <scope>IDENTIFICATION</scope>
    <source>
        <strain evidence="22">Thoroughbred</strain>
    </source>
</reference>
<dbReference type="SMART" id="SM00693">
    <property type="entry name" value="DysFN"/>
    <property type="match status" value="2"/>
</dbReference>
<dbReference type="InterPro" id="IPR037721">
    <property type="entry name" value="Ferlin"/>
</dbReference>
<dbReference type="GO" id="GO:0030315">
    <property type="term" value="C:T-tubule"/>
    <property type="evidence" value="ECO:0007669"/>
    <property type="project" value="UniProtKB-ARBA"/>
</dbReference>
<dbReference type="GO" id="GO:0008289">
    <property type="term" value="F:lipid binding"/>
    <property type="evidence" value="ECO:0007669"/>
    <property type="project" value="UniProtKB-KW"/>
</dbReference>
<dbReference type="CDD" id="cd08373">
    <property type="entry name" value="C2A_Ferlin"/>
    <property type="match status" value="1"/>
</dbReference>
<feature type="domain" description="C2" evidence="21">
    <location>
        <begin position="1817"/>
        <end position="1935"/>
    </location>
</feature>
<keyword evidence="4" id="KW-1003">Cell membrane</keyword>
<dbReference type="InterPro" id="IPR037725">
    <property type="entry name" value="C2F_Ferlin"/>
</dbReference>
<dbReference type="InterPro" id="IPR037722">
    <property type="entry name" value="C2C_Ferlin"/>
</dbReference>
<dbReference type="FunFam" id="2.60.40.150:FF:000037">
    <property type="entry name" value="dysferlin isoform X2"/>
    <property type="match status" value="1"/>
</dbReference>
<dbReference type="InterPro" id="IPR000008">
    <property type="entry name" value="C2_dom"/>
</dbReference>
<protein>
    <recommendedName>
        <fullName evidence="16">Dysferlin</fullName>
    </recommendedName>
    <alternativeName>
        <fullName evidence="17">Dystrophy-associated fer-1-like protein</fullName>
    </alternativeName>
    <alternativeName>
        <fullName evidence="18">Fer-1-like protein 1</fullName>
    </alternativeName>
</protein>
<keyword evidence="13 20" id="KW-0472">Membrane</keyword>
<gene>
    <name evidence="22" type="primary">DYSF</name>
</gene>
<dbReference type="InterPro" id="IPR012561">
    <property type="entry name" value="Ferlin_B-domain"/>
</dbReference>
<dbReference type="InterPro" id="IPR037723">
    <property type="entry name" value="C2D_Ferlin"/>
</dbReference>
<dbReference type="SMART" id="SM01200">
    <property type="entry name" value="FerA"/>
    <property type="match status" value="1"/>
</dbReference>
<dbReference type="Ensembl" id="ENSECAT00000121118.1">
    <property type="protein sequence ID" value="ENSECAP00000080865.1"/>
    <property type="gene ID" value="ENSECAG00000006772.4"/>
</dbReference>
<dbReference type="Gene3D" id="2.60.40.150">
    <property type="entry name" value="C2 domain"/>
    <property type="match status" value="6"/>
</dbReference>
<keyword evidence="7" id="KW-0479">Metal-binding</keyword>
<dbReference type="FunFam" id="2.60.40.150:FF:000021">
    <property type="entry name" value="dysferlin isoform X2"/>
    <property type="match status" value="1"/>
</dbReference>
<reference evidence="22 23" key="1">
    <citation type="journal article" date="2009" name="Science">
        <title>Genome sequence, comparative analysis, and population genetics of the domestic horse.</title>
        <authorList>
            <consortium name="Broad Institute Genome Sequencing Platform"/>
            <consortium name="Broad Institute Whole Genome Assembly Team"/>
            <person name="Wade C.M."/>
            <person name="Giulotto E."/>
            <person name="Sigurdsson S."/>
            <person name="Zoli M."/>
            <person name="Gnerre S."/>
            <person name="Imsland F."/>
            <person name="Lear T.L."/>
            <person name="Adelson D.L."/>
            <person name="Bailey E."/>
            <person name="Bellone R.R."/>
            <person name="Bloecker H."/>
            <person name="Distl O."/>
            <person name="Edgar R.C."/>
            <person name="Garber M."/>
            <person name="Leeb T."/>
            <person name="Mauceli E."/>
            <person name="MacLeod J.N."/>
            <person name="Penedo M.C.T."/>
            <person name="Raison J.M."/>
            <person name="Sharpe T."/>
            <person name="Vogel J."/>
            <person name="Andersson L."/>
            <person name="Antczak D.F."/>
            <person name="Biagi T."/>
            <person name="Binns M.M."/>
            <person name="Chowdhary B.P."/>
            <person name="Coleman S.J."/>
            <person name="Della Valle G."/>
            <person name="Fryc S."/>
            <person name="Guerin G."/>
            <person name="Hasegawa T."/>
            <person name="Hill E.W."/>
            <person name="Jurka J."/>
            <person name="Kiialainen A."/>
            <person name="Lindgren G."/>
            <person name="Liu J."/>
            <person name="Magnani E."/>
            <person name="Mickelson J.R."/>
            <person name="Murray J."/>
            <person name="Nergadze S.G."/>
            <person name="Onofrio R."/>
            <person name="Pedroni S."/>
            <person name="Piras M.F."/>
            <person name="Raudsepp T."/>
            <person name="Rocchi M."/>
            <person name="Roeed K.H."/>
            <person name="Ryder O.A."/>
            <person name="Searle S."/>
            <person name="Skow L."/>
            <person name="Swinburne J.E."/>
            <person name="Syvaenen A.C."/>
            <person name="Tozaki T."/>
            <person name="Valberg S.J."/>
            <person name="Vaudin M."/>
            <person name="White J.R."/>
            <person name="Zody M.C."/>
            <person name="Lander E.S."/>
            <person name="Lindblad-Toh K."/>
        </authorList>
    </citation>
    <scope>NUCLEOTIDE SEQUENCE [LARGE SCALE GENOMIC DNA]</scope>
    <source>
        <strain evidence="22 23">Thoroughbred</strain>
    </source>
</reference>
<evidence type="ECO:0000256" key="19">
    <source>
        <dbReference type="SAM" id="MobiDB-lite"/>
    </source>
</evidence>
<dbReference type="InterPro" id="IPR037720">
    <property type="entry name" value="C2B_Ferlin"/>
</dbReference>
<dbReference type="SMART" id="SM00694">
    <property type="entry name" value="DysFC"/>
    <property type="match status" value="2"/>
</dbReference>
<evidence type="ECO:0000256" key="4">
    <source>
        <dbReference type="ARBA" id="ARBA00022475"/>
    </source>
</evidence>
<dbReference type="GO" id="GO:0046872">
    <property type="term" value="F:metal ion binding"/>
    <property type="evidence" value="ECO:0007669"/>
    <property type="project" value="UniProtKB-KW"/>
</dbReference>
<dbReference type="GO" id="GO:0002280">
    <property type="term" value="P:monocyte activation involved in immune response"/>
    <property type="evidence" value="ECO:0007669"/>
    <property type="project" value="UniProtKB-ARBA"/>
</dbReference>
<dbReference type="GO" id="GO:0002281">
    <property type="term" value="P:macrophage activation involved in immune response"/>
    <property type="evidence" value="ECO:0007669"/>
    <property type="project" value="UniProtKB-ARBA"/>
</dbReference>
<evidence type="ECO:0000256" key="14">
    <source>
        <dbReference type="ARBA" id="ARBA00023329"/>
    </source>
</evidence>
<feature type="domain" description="C2" evidence="21">
    <location>
        <begin position="229"/>
        <end position="355"/>
    </location>
</feature>
<feature type="compositionally biased region" description="Pro residues" evidence="19">
    <location>
        <begin position="388"/>
        <end position="398"/>
    </location>
</feature>
<dbReference type="InterPro" id="IPR012968">
    <property type="entry name" value="FerIin_dom"/>
</dbReference>
<feature type="region of interest" description="Disordered" evidence="19">
    <location>
        <begin position="1"/>
        <end position="76"/>
    </location>
</feature>
<evidence type="ECO:0000256" key="5">
    <source>
        <dbReference type="ARBA" id="ARBA00022553"/>
    </source>
</evidence>
<feature type="region of interest" description="Disordered" evidence="19">
    <location>
        <begin position="149"/>
        <end position="215"/>
    </location>
</feature>
<feature type="domain" description="C2" evidence="21">
    <location>
        <begin position="616"/>
        <end position="752"/>
    </location>
</feature>
<feature type="region of interest" description="Disordered" evidence="19">
    <location>
        <begin position="388"/>
        <end position="471"/>
    </location>
</feature>
<evidence type="ECO:0000256" key="6">
    <source>
        <dbReference type="ARBA" id="ARBA00022692"/>
    </source>
</evidence>
<dbReference type="Pfam" id="PF22901">
    <property type="entry name" value="dsrm_Ferlin"/>
    <property type="match status" value="1"/>
</dbReference>
<dbReference type="FunFam" id="2.60.40.150:FF:000009">
    <property type="entry name" value="dysferlin isoform X2"/>
    <property type="match status" value="1"/>
</dbReference>
<dbReference type="GO" id="GO:0050765">
    <property type="term" value="P:negative regulation of phagocytosis"/>
    <property type="evidence" value="ECO:0007669"/>
    <property type="project" value="UniProtKB-ARBA"/>
</dbReference>
<organism evidence="22 23">
    <name type="scientific">Equus caballus</name>
    <name type="common">Horse</name>
    <dbReference type="NCBI Taxonomy" id="9796"/>
    <lineage>
        <taxon>Eukaryota</taxon>
        <taxon>Metazoa</taxon>
        <taxon>Chordata</taxon>
        <taxon>Craniata</taxon>
        <taxon>Vertebrata</taxon>
        <taxon>Euteleostomi</taxon>
        <taxon>Mammalia</taxon>
        <taxon>Eutheria</taxon>
        <taxon>Laurasiatheria</taxon>
        <taxon>Perissodactyla</taxon>
        <taxon>Equidae</taxon>
        <taxon>Equus</taxon>
    </lineage>
</organism>
<name>A0A9L0T2W9_HORSE</name>
<dbReference type="InterPro" id="IPR037726">
    <property type="entry name" value="C2A_Ferlin"/>
</dbReference>
<dbReference type="CDD" id="cd04018">
    <property type="entry name" value="C2C_Ferlin"/>
    <property type="match status" value="1"/>
</dbReference>
<feature type="domain" description="C2" evidence="21">
    <location>
        <begin position="1392"/>
        <end position="1518"/>
    </location>
</feature>
<dbReference type="GO" id="GO:0030659">
    <property type="term" value="C:cytoplasmic vesicle membrane"/>
    <property type="evidence" value="ECO:0007669"/>
    <property type="project" value="UniProtKB-SubCell"/>
</dbReference>
<dbReference type="InterPro" id="IPR037724">
    <property type="entry name" value="C2E_Ferlin"/>
</dbReference>
<dbReference type="InterPro" id="IPR032362">
    <property type="entry name" value="Ferlin_C"/>
</dbReference>
<proteinExistence type="inferred from homology"/>
<feature type="compositionally biased region" description="Gly residues" evidence="19">
    <location>
        <begin position="34"/>
        <end position="43"/>
    </location>
</feature>
<sequence>MSDPRLLSRRLRGGFARARASESQGVGAPSAGNRAGGEAGGAEAGVSGSRARSAAPHTPPSALAPTPFRGHVRVPAAGSPRPPAFVHFSFAPIRQAPSAGRPGLGAEGGERPTRGEPRTLGTPQAGPEVPCRRSAAELCAPRQWLFHSWPGSGNPRRGHQPPHRQPSDSCRPRPPRIREGAEGEGPPSGCPVSSGRPLPGVGTSPRRSEGGTPLWRGGRGAGRLLGGYLGPALALPLLPRPARALLRAQGGRTMLCCLLVKASNLPTVKKDRRSDPVASLTFRGVKKRTKVIKNSVNPVWNEGFEWDLKGVPLDQSSELHVVVKDHETMGRNRFLGEAKVPLREVLATPSLSASFNAPLLDTKKQPTGASLVLQVSYTPLPGAVPLFPPSVPLEPSPTLPDVDMLADTGGEEDTEDQGLTGDEAEPFLDQNGAPGPGAPTTLKKPPSHPPPYHPGGKRKRSTPAPRKLLSDKPQDFQIRVQVIEGRQLPGVNIKPVVKVTAARQTKRTRIHRGNSPLFNETLFFNVFDSPSELFDEAVFITVVDSCSLRTDALIGEFRMDVGTIYREPRHAYLRKWLLLSDPDDFSAGPKGYLKASLCVLGPGDEAPLERKDPSEDKEDIESNLLRPTGMALRGAHFCLKVFRAEDLPQMDDAVVDSVKQIFGFDSNKKNLVDPFVEVSFAGKMLCSKILEKMANPQWNQSITLPVMFPSMSEKMRIRVIDWDRLTHNDIVATTYLNMSKISAPGGEIAEEPAGVVKPPPATDLDDHLGFLPTFGPCYVNLYGSPREFTGFPDPYAELNTGKGEGVAYRGRLLVSLETKLVEQGEQKVEDLAADDILRVEKYLRRRKYSLFAAFYSACMLQDVDDAIQFEVSIGNYGNKFDTTCLPLASTTQYSRAVFDGCHYYYLPWGNVKPVVVLSSYWEDISHRVDTQNQLLRIADRLEAGLEQVHLALKARCSTEDVDSLVAQLMDELIADCSQPLCNVQETPSATHLDQYLYRLRTRHLSQISEAALALKLGHSELPAALEQAEDWLLRLRALAEEPQNSLPDVVIWMLQGDKRVAYQRVPAHEVLFSRRGANYCGKNCGKLQTIFLKYPMEGVPGARMPVQIRVKLWFGLSVDEKEFNQFAEGKLSVFAETYENQTKLALVGNWGTTGLTYPKFSDVTGKIKLPKDSFRPSAGWAWAGEWFVCPEKTLLHDTDAGHLSFVEEVFENQTRLPGGQWIYMSDNYTDVNGEKVLPKDDIECPLGWKWEDEEWSTDLNRAVDEQGWEYSITIPPERKPRHWVPAEKMYYTHRRRRWVRLRRRDLSQMEALKRHRQAEAEGEGWEYASLFGWKFHLEYRKTDAFRRRRWRRRMEPLEKTGPAAVFALEGALGGVVDDRSEDSVSVSTLSFGVNRPTISCIFDYGNRYHLRCYMYQARDLPAMDKDSFSDPYAIVSFLHQSQKTVVVKNTLNPTWDQTLIFYEIEIFGEPPSIAEQPPSIVVELYDHDTYGADEFMGRCICQPTLERMPRLTWFPLTRGSQPAGELLASFELIQREKPAIYHIPGFEVQDTSGILEESEDTDLPYPPPQREANIYMVPQNIKPALQRTAIEILAWGLRNMKSYHLASVSSPSLVVECGGQTVQSCVIRNLQKNPNFDVCTLFMEVMLPREELYCPPIVVKVIDNCQFGRRPVVGQCTICSLESFLCDPYSEESPSPQGGPDDVSLLSPGEDVLIDIDDKEPLIPMQEEEFIDWWSKFFASIGEREKCGSYLEKDFDTLKVYDTQLENVEAFEGLSDFCNTFKLYRGKTQEEMEDPSVVGEFKGLFKIYPLPEDPAIPMPPRQFHQLAAQGPQECLVRIYIIRAFGLQPKDPNGKCDPYIKISIGKKSVSDQDNYIPCTLEPVFGKMFELTCTLPLEKDLKITLYDYDLLSKDEMIGETVIDLENRLLSKFGARCGLPQTYCVSGPNQWRDQLRPSQLLHLFCQQQRVKAPVYQTDRVVFGNKEYTIEEIEAGRVLNPHLGPVEERLALHVLQQQGLVPEHVESRPLYSPLQPDIEQGKLQMWIDLFPKALGRPGPPFNITPRRARRFFLRCIIWNTKDVILDDLSITGEKMSDIYVKGWMVGFEEHKQKTDVHYRSLGGEGNFNWRFIFPFDYLLAEQVCTVSKKDAFWKLDKTESKIPARVVFQIWDNDKFSFDDFLGSLQLDLNRMPKPAKTAEKCSLDQLDDTFHPEWFVSLFEQKTVKGWWPCVAEEGEKKKLAGKLEMTLEIVAESEHEERPAGQGRDEPNMNPKLEDPRRPDTSFLWFTSPYKTMKFILWRRFRCAIILFIILFILLLFLGIFVYAFPNYAAMKLVKPFS</sequence>
<feature type="region of interest" description="Disordered" evidence="19">
    <location>
        <begin position="2251"/>
        <end position="2273"/>
    </location>
</feature>
<dbReference type="Pfam" id="PF08151">
    <property type="entry name" value="FerI"/>
    <property type="match status" value="1"/>
</dbReference>
<evidence type="ECO:0000256" key="7">
    <source>
        <dbReference type="ARBA" id="ARBA00022723"/>
    </source>
</evidence>
<dbReference type="SMART" id="SM01202">
    <property type="entry name" value="FerI"/>
    <property type="match status" value="1"/>
</dbReference>
<dbReference type="CDD" id="cd04011">
    <property type="entry name" value="C2B_Ferlin"/>
    <property type="match status" value="1"/>
</dbReference>
<keyword evidence="9" id="KW-0106">Calcium</keyword>
<dbReference type="GeneTree" id="ENSGT00940000156187"/>
<dbReference type="PROSITE" id="PS50004">
    <property type="entry name" value="C2"/>
    <property type="match status" value="7"/>
</dbReference>
<evidence type="ECO:0000313" key="22">
    <source>
        <dbReference type="Ensembl" id="ENSECAP00000080865.1"/>
    </source>
</evidence>
<evidence type="ECO:0000256" key="12">
    <source>
        <dbReference type="ARBA" id="ARBA00023121"/>
    </source>
</evidence>
<evidence type="ECO:0000256" key="9">
    <source>
        <dbReference type="ARBA" id="ARBA00022837"/>
    </source>
</evidence>
<dbReference type="PANTHER" id="PTHR12546">
    <property type="entry name" value="FER-1-LIKE"/>
    <property type="match status" value="1"/>
</dbReference>
<feature type="domain" description="C2" evidence="21">
    <location>
        <begin position="2051"/>
        <end position="2199"/>
    </location>
</feature>
<dbReference type="FunFam" id="2.60.40.150:FF:000026">
    <property type="entry name" value="dysferlin isoform X2"/>
    <property type="match status" value="1"/>
</dbReference>
<keyword evidence="8" id="KW-0677">Repeat</keyword>
<dbReference type="PANTHER" id="PTHR12546:SF44">
    <property type="entry name" value="DYSFERLIN"/>
    <property type="match status" value="1"/>
</dbReference>
<dbReference type="FunFam" id="2.60.40.150:FF:000033">
    <property type="entry name" value="dysferlin isoform X2"/>
    <property type="match status" value="1"/>
</dbReference>
<dbReference type="InterPro" id="IPR012560">
    <property type="entry name" value="Ferlin_A-domain"/>
</dbReference>
<dbReference type="Proteomes" id="UP000002281">
    <property type="component" value="Chromosome 15"/>
</dbReference>
<dbReference type="GO" id="GO:0012505">
    <property type="term" value="C:endomembrane system"/>
    <property type="evidence" value="ECO:0007669"/>
    <property type="project" value="UniProtKB-ARBA"/>
</dbReference>
<dbReference type="InterPro" id="IPR006614">
    <property type="entry name" value="Peroxin/Ferlin"/>
</dbReference>
<feature type="compositionally biased region" description="Low complexity" evidence="19">
    <location>
        <begin position="44"/>
        <end position="55"/>
    </location>
</feature>
<evidence type="ECO:0000256" key="16">
    <source>
        <dbReference type="ARBA" id="ARBA00068801"/>
    </source>
</evidence>
<dbReference type="GO" id="GO:0015630">
    <property type="term" value="C:microtubule cytoskeleton"/>
    <property type="evidence" value="ECO:0007669"/>
    <property type="project" value="UniProtKB-ARBA"/>
</dbReference>
<evidence type="ECO:0000256" key="2">
    <source>
        <dbReference type="ARBA" id="ARBA00004483"/>
    </source>
</evidence>
<dbReference type="Pfam" id="PF00168">
    <property type="entry name" value="C2"/>
    <property type="match status" value="7"/>
</dbReference>
<evidence type="ECO:0000256" key="11">
    <source>
        <dbReference type="ARBA" id="ARBA00022989"/>
    </source>
</evidence>
<evidence type="ECO:0000256" key="18">
    <source>
        <dbReference type="ARBA" id="ARBA00079079"/>
    </source>
</evidence>
<dbReference type="Pfam" id="PF08150">
    <property type="entry name" value="FerB"/>
    <property type="match status" value="1"/>
</dbReference>
<comment type="subcellular location">
    <subcellularLocation>
        <location evidence="1">Cell membrane</location>
        <location evidence="1">Sarcolemma</location>
        <topology evidence="1">Single-pass type II membrane protein</topology>
    </subcellularLocation>
    <subcellularLocation>
        <location evidence="2">Cytoplasmic vesicle membrane</location>
        <topology evidence="2">Single-pass type II membrane protein</topology>
    </subcellularLocation>
</comment>
<keyword evidence="12" id="KW-0446">Lipid-binding</keyword>
<evidence type="ECO:0000256" key="1">
    <source>
        <dbReference type="ARBA" id="ARBA00004274"/>
    </source>
</evidence>
<keyword evidence="5" id="KW-0597">Phosphoprotein</keyword>
<feature type="domain" description="C2" evidence="21">
    <location>
        <begin position="1566"/>
        <end position="1694"/>
    </location>
</feature>
<keyword evidence="6 20" id="KW-0812">Transmembrane</keyword>
<feature type="domain" description="C2" evidence="21">
    <location>
        <begin position="459"/>
        <end position="577"/>
    </location>
</feature>
<feature type="transmembrane region" description="Helical" evidence="20">
    <location>
        <begin position="2302"/>
        <end position="2323"/>
    </location>
</feature>
<evidence type="ECO:0000256" key="10">
    <source>
        <dbReference type="ARBA" id="ARBA00022968"/>
    </source>
</evidence>
<dbReference type="SUPFAM" id="SSF49562">
    <property type="entry name" value="C2 domain (Calcium/lipid-binding domain, CaLB)"/>
    <property type="match status" value="7"/>
</dbReference>
<feature type="compositionally biased region" description="Basic and acidic residues" evidence="19">
    <location>
        <begin position="108"/>
        <end position="117"/>
    </location>
</feature>
<keyword evidence="11 20" id="KW-1133">Transmembrane helix</keyword>
<keyword evidence="23" id="KW-1185">Reference proteome</keyword>
<dbReference type="InterPro" id="IPR035892">
    <property type="entry name" value="C2_domain_sf"/>
</dbReference>
<feature type="region of interest" description="Disordered" evidence="19">
    <location>
        <begin position="96"/>
        <end position="130"/>
    </location>
</feature>
<keyword evidence="10" id="KW-0735">Signal-anchor</keyword>
<evidence type="ECO:0000256" key="13">
    <source>
        <dbReference type="ARBA" id="ARBA00023136"/>
    </source>
</evidence>
<evidence type="ECO:0000256" key="8">
    <source>
        <dbReference type="ARBA" id="ARBA00022737"/>
    </source>
</evidence>
<reference evidence="22" key="2">
    <citation type="submission" date="2025-08" db="UniProtKB">
        <authorList>
            <consortium name="Ensembl"/>
        </authorList>
    </citation>
    <scope>IDENTIFICATION</scope>
    <source>
        <strain evidence="22">Thoroughbred</strain>
    </source>
</reference>
<evidence type="ECO:0000256" key="15">
    <source>
        <dbReference type="ARBA" id="ARBA00060070"/>
    </source>
</evidence>
<evidence type="ECO:0000256" key="20">
    <source>
        <dbReference type="SAM" id="Phobius"/>
    </source>
</evidence>
<dbReference type="Pfam" id="PF08165">
    <property type="entry name" value="FerA"/>
    <property type="match status" value="1"/>
</dbReference>
<dbReference type="Pfam" id="PF16165">
    <property type="entry name" value="Ferlin_C"/>
    <property type="match status" value="1"/>
</dbReference>
<dbReference type="SMART" id="SM00239">
    <property type="entry name" value="C2"/>
    <property type="match status" value="7"/>
</dbReference>
<evidence type="ECO:0000256" key="17">
    <source>
        <dbReference type="ARBA" id="ARBA00078385"/>
    </source>
</evidence>
<dbReference type="SMART" id="SM01201">
    <property type="entry name" value="FerB"/>
    <property type="match status" value="1"/>
</dbReference>
<evidence type="ECO:0000256" key="3">
    <source>
        <dbReference type="ARBA" id="ARBA00007561"/>
    </source>
</evidence>
<comment type="function">
    <text evidence="15">Key calcium ion sensor involved in the Ca(2+)-triggered synaptic vesicle-plasma membrane fusion. Plays a role in the sarcolemma repair mechanism of both skeletal muscle and cardiomyocytes that permits rapid resealing of membranes disrupted by mechanical stress.</text>
</comment>
<accession>A0A9L0T2W9</accession>
<dbReference type="FunFam" id="2.60.40.150:FF:000061">
    <property type="entry name" value="dysferlin isoform X8"/>
    <property type="match status" value="1"/>
</dbReference>
<keyword evidence="14" id="KW-0968">Cytoplasmic vesicle</keyword>
<dbReference type="CDD" id="cd08374">
    <property type="entry name" value="C2F_Ferlin"/>
    <property type="match status" value="1"/>
</dbReference>
<dbReference type="InterPro" id="IPR055072">
    <property type="entry name" value="Ferlin_DSRM"/>
</dbReference>
<dbReference type="CDD" id="cd04037">
    <property type="entry name" value="C2E_Ferlin"/>
    <property type="match status" value="1"/>
</dbReference>
<comment type="similarity">
    <text evidence="3">Belongs to the ferlin family.</text>
</comment>
<feature type="compositionally biased region" description="Acidic residues" evidence="19">
    <location>
        <begin position="409"/>
        <end position="426"/>
    </location>
</feature>
<dbReference type="CDD" id="cd04017">
    <property type="entry name" value="C2D_Ferlin"/>
    <property type="match status" value="1"/>
</dbReference>